<feature type="compositionally biased region" description="Polar residues" evidence="1">
    <location>
        <begin position="53"/>
        <end position="62"/>
    </location>
</feature>
<organism evidence="2 3">
    <name type="scientific">Cymbomonas tetramitiformis</name>
    <dbReference type="NCBI Taxonomy" id="36881"/>
    <lineage>
        <taxon>Eukaryota</taxon>
        <taxon>Viridiplantae</taxon>
        <taxon>Chlorophyta</taxon>
        <taxon>Pyramimonadophyceae</taxon>
        <taxon>Pyramimonadales</taxon>
        <taxon>Pyramimonadaceae</taxon>
        <taxon>Cymbomonas</taxon>
    </lineage>
</organism>
<proteinExistence type="predicted"/>
<dbReference type="Proteomes" id="UP001190700">
    <property type="component" value="Unassembled WGS sequence"/>
</dbReference>
<evidence type="ECO:0000313" key="3">
    <source>
        <dbReference type="Proteomes" id="UP001190700"/>
    </source>
</evidence>
<dbReference type="AlphaFoldDB" id="A0AAE0H0K3"/>
<protein>
    <submittedName>
        <fullName evidence="2">Uncharacterized protein</fullName>
    </submittedName>
</protein>
<gene>
    <name evidence="2" type="ORF">CYMTET_4752</name>
</gene>
<evidence type="ECO:0000313" key="2">
    <source>
        <dbReference type="EMBL" id="KAK3287752.1"/>
    </source>
</evidence>
<comment type="caution">
    <text evidence="2">The sequence shown here is derived from an EMBL/GenBank/DDBJ whole genome shotgun (WGS) entry which is preliminary data.</text>
</comment>
<keyword evidence="3" id="KW-1185">Reference proteome</keyword>
<accession>A0AAE0H0K3</accession>
<name>A0AAE0H0K3_9CHLO</name>
<dbReference type="EMBL" id="LGRX02000752">
    <property type="protein sequence ID" value="KAK3287752.1"/>
    <property type="molecule type" value="Genomic_DNA"/>
</dbReference>
<evidence type="ECO:0000256" key="1">
    <source>
        <dbReference type="SAM" id="MobiDB-lite"/>
    </source>
</evidence>
<feature type="region of interest" description="Disordered" evidence="1">
    <location>
        <begin position="28"/>
        <end position="92"/>
    </location>
</feature>
<sequence length="313" mass="34714">MRYLFSRFVCPKVPKRAVQRRVRVQAVTDRGEEANGPDVARASGGGDWGEASTRGSFSNTKEASGLGGWDEDWGWDTPESSEGVNNAGEVPRAEEPQVPDIVLLSRRERKMLLPGSGTSSQYSYYFGGVETAFRRLSLSLAAALLTVNTSVLLSVPASLFWLWAPAALASQRNRPFQGFPYAGLWRARVIDVGTAWVEAQPFPAERQMDLIGLCDPPKGGRALRVLIGDDSGARVLLEVPLNRQQQNIQIGEAAEMLVLSDSRSMTRFRSIREAYLPESGVWISEYPFTEHKLFERISDDIEAELKEHPNDTI</sequence>
<reference evidence="2 3" key="1">
    <citation type="journal article" date="2015" name="Genome Biol. Evol.">
        <title>Comparative Genomics of a Bacterivorous Green Alga Reveals Evolutionary Causalities and Consequences of Phago-Mixotrophic Mode of Nutrition.</title>
        <authorList>
            <person name="Burns J.A."/>
            <person name="Paasch A."/>
            <person name="Narechania A."/>
            <person name="Kim E."/>
        </authorList>
    </citation>
    <scope>NUCLEOTIDE SEQUENCE [LARGE SCALE GENOMIC DNA]</scope>
    <source>
        <strain evidence="2 3">PLY_AMNH</strain>
    </source>
</reference>